<evidence type="ECO:0000256" key="1">
    <source>
        <dbReference type="ARBA" id="ARBA00022729"/>
    </source>
</evidence>
<dbReference type="EMBL" id="JAQNDN010000020">
    <property type="protein sequence ID" value="MDC0672905.1"/>
    <property type="molecule type" value="Genomic_DNA"/>
</dbReference>
<evidence type="ECO:0000313" key="3">
    <source>
        <dbReference type="Proteomes" id="UP001217838"/>
    </source>
</evidence>
<dbReference type="InterPro" id="IPR005519">
    <property type="entry name" value="Acid_phosphat_B-like"/>
</dbReference>
<dbReference type="PANTHER" id="PTHR31284">
    <property type="entry name" value="ACID PHOSPHATASE-LIKE PROTEIN"/>
    <property type="match status" value="1"/>
</dbReference>
<keyword evidence="3" id="KW-1185">Reference proteome</keyword>
<name>A0ABT5BFI4_9BACT</name>
<dbReference type="Proteomes" id="UP001217838">
    <property type="component" value="Unassembled WGS sequence"/>
</dbReference>
<keyword evidence="1" id="KW-0732">Signal</keyword>
<gene>
    <name evidence="2" type="ORF">POL58_34450</name>
</gene>
<accession>A0ABT5BFI4</accession>
<dbReference type="InterPro" id="IPR023214">
    <property type="entry name" value="HAD_sf"/>
</dbReference>
<sequence length="265" mass="28378">MAAPAGGCAGTTAELAHDNMNAVLWMQTAAEYEALALQAYAAAMRAVEVGLADPTIDALPKGERRGDPAALAPAVIVDIDETVLDNSPFQARLVYERAGYSASAWHAWGEERAARAVPGAVAFARAAADRGVTVFYVTNRDRSLYAATRANLAAQGFPLAESVETLLPLDSQRGWTEEKGRRRALIGERYRVLALIGDTLGDFMDGADATIPARSELIATYLEFWGERWIVLPNPSYGSWESALMRPAGPSEAAAAGKRGALRLR</sequence>
<comment type="caution">
    <text evidence="2">The sequence shown here is derived from an EMBL/GenBank/DDBJ whole genome shotgun (WGS) entry which is preliminary data.</text>
</comment>
<dbReference type="SFLD" id="SFLDS00003">
    <property type="entry name" value="Haloacid_Dehalogenase"/>
    <property type="match status" value="1"/>
</dbReference>
<reference evidence="2 3" key="1">
    <citation type="submission" date="2022-11" db="EMBL/GenBank/DDBJ databases">
        <title>Minimal conservation of predation-associated metabolite biosynthetic gene clusters underscores biosynthetic potential of Myxococcota including descriptions for ten novel species: Archangium lansinium sp. nov., Myxococcus landrumus sp. nov., Nannocystis bai.</title>
        <authorList>
            <person name="Ahearne A."/>
            <person name="Stevens C."/>
            <person name="Dowd S."/>
        </authorList>
    </citation>
    <scope>NUCLEOTIDE SEQUENCE [LARGE SCALE GENOMIC DNA]</scope>
    <source>
        <strain evidence="2 3">NCELM</strain>
    </source>
</reference>
<dbReference type="PANTHER" id="PTHR31284:SF10">
    <property type="entry name" value="ACID PHOSPHATASE-LIKE PROTEIN"/>
    <property type="match status" value="1"/>
</dbReference>
<dbReference type="InterPro" id="IPR036412">
    <property type="entry name" value="HAD-like_sf"/>
</dbReference>
<dbReference type="PIRSF" id="PIRSF019271">
    <property type="entry name" value="Acid_Ptase_C"/>
    <property type="match status" value="1"/>
</dbReference>
<dbReference type="Gene3D" id="3.40.50.1000">
    <property type="entry name" value="HAD superfamily/HAD-like"/>
    <property type="match status" value="1"/>
</dbReference>
<protein>
    <submittedName>
        <fullName evidence="2">HAD family acid phosphatase</fullName>
    </submittedName>
</protein>
<proteinExistence type="predicted"/>
<dbReference type="SUPFAM" id="SSF56784">
    <property type="entry name" value="HAD-like"/>
    <property type="match status" value="1"/>
</dbReference>
<evidence type="ECO:0000313" key="2">
    <source>
        <dbReference type="EMBL" id="MDC0672905.1"/>
    </source>
</evidence>
<organism evidence="2 3">
    <name type="scientific">Nannocystis radixulma</name>
    <dbReference type="NCBI Taxonomy" id="2995305"/>
    <lineage>
        <taxon>Bacteria</taxon>
        <taxon>Pseudomonadati</taxon>
        <taxon>Myxococcota</taxon>
        <taxon>Polyangia</taxon>
        <taxon>Nannocystales</taxon>
        <taxon>Nannocystaceae</taxon>
        <taxon>Nannocystis</taxon>
    </lineage>
</organism>
<dbReference type="InterPro" id="IPR006423">
    <property type="entry name" value="Lipo_e_P4"/>
</dbReference>
<dbReference type="Pfam" id="PF03767">
    <property type="entry name" value="Acid_phosphat_B"/>
    <property type="match status" value="1"/>
</dbReference>
<dbReference type="SFLD" id="SFLDG01125">
    <property type="entry name" value="C1.1:_Acid_Phosphatase_Like"/>
    <property type="match status" value="1"/>
</dbReference>